<dbReference type="AlphaFoldDB" id="A0A0R3U3T3"/>
<organism evidence="2 3">
    <name type="scientific">Mesocestoides corti</name>
    <name type="common">Flatworm</name>
    <dbReference type="NCBI Taxonomy" id="53468"/>
    <lineage>
        <taxon>Eukaryota</taxon>
        <taxon>Metazoa</taxon>
        <taxon>Spiralia</taxon>
        <taxon>Lophotrochozoa</taxon>
        <taxon>Platyhelminthes</taxon>
        <taxon>Cestoda</taxon>
        <taxon>Eucestoda</taxon>
        <taxon>Cyclophyllidea</taxon>
        <taxon>Mesocestoididae</taxon>
        <taxon>Mesocestoides</taxon>
    </lineage>
</organism>
<feature type="region of interest" description="Disordered" evidence="1">
    <location>
        <begin position="1"/>
        <end position="45"/>
    </location>
</feature>
<dbReference type="Proteomes" id="UP000267029">
    <property type="component" value="Unassembled WGS sequence"/>
</dbReference>
<keyword evidence="3" id="KW-1185">Reference proteome</keyword>
<evidence type="ECO:0000313" key="3">
    <source>
        <dbReference type="Proteomes" id="UP000267029"/>
    </source>
</evidence>
<accession>A0A0R3U3T3</accession>
<protein>
    <submittedName>
        <fullName evidence="2">Uncharacterized protein</fullName>
    </submittedName>
</protein>
<dbReference type="EMBL" id="UXSR01000145">
    <property type="protein sequence ID" value="VDD75255.1"/>
    <property type="molecule type" value="Genomic_DNA"/>
</dbReference>
<gene>
    <name evidence="2" type="ORF">MCOS_LOCUS1258</name>
</gene>
<sequence>MKRRHGRIPTPLYPVPPAPPLPPPPPAPSPWEARRKGEGLVTPQATVDHRGQEMNSPEIQLDNPFQAKTKDEHERQSSVRYDHFIMTTLFHLLYHLATTDDVSRGECRREHNPPLGAKVNLLKDTHSRTTVVIVQGDCELIRASRTALNTRRDVFHDTMRRIQFNHPIDTFPASSSSSSTTGTNCTQLLTAW</sequence>
<reference evidence="2 3" key="1">
    <citation type="submission" date="2018-10" db="EMBL/GenBank/DDBJ databases">
        <authorList>
            <consortium name="Pathogen Informatics"/>
        </authorList>
    </citation>
    <scope>NUCLEOTIDE SEQUENCE [LARGE SCALE GENOMIC DNA]</scope>
</reference>
<proteinExistence type="predicted"/>
<evidence type="ECO:0000313" key="2">
    <source>
        <dbReference type="EMBL" id="VDD75255.1"/>
    </source>
</evidence>
<evidence type="ECO:0000256" key="1">
    <source>
        <dbReference type="SAM" id="MobiDB-lite"/>
    </source>
</evidence>
<feature type="compositionally biased region" description="Pro residues" evidence="1">
    <location>
        <begin position="11"/>
        <end position="29"/>
    </location>
</feature>
<name>A0A0R3U3T3_MESCO</name>